<gene>
    <name evidence="14" type="primary">cysC</name>
    <name evidence="17" type="ordered locus">Galf_1168</name>
</gene>
<dbReference type="NCBIfam" id="TIGR00455">
    <property type="entry name" value="apsK"/>
    <property type="match status" value="1"/>
</dbReference>
<comment type="function">
    <text evidence="2 14 15">Catalyzes the synthesis of activated sulfate.</text>
</comment>
<evidence type="ECO:0000256" key="1">
    <source>
        <dbReference type="ARBA" id="ARBA00001823"/>
    </source>
</evidence>
<feature type="active site" description="Phosphoserine intermediate" evidence="14">
    <location>
        <position position="111"/>
    </location>
</feature>
<evidence type="ECO:0000256" key="8">
    <source>
        <dbReference type="ARBA" id="ARBA00022741"/>
    </source>
</evidence>
<dbReference type="HAMAP" id="MF_00065">
    <property type="entry name" value="Adenylyl_sulf_kinase"/>
    <property type="match status" value="1"/>
</dbReference>
<evidence type="ECO:0000256" key="13">
    <source>
        <dbReference type="ARBA" id="ARBA00031464"/>
    </source>
</evidence>
<reference evidence="17 18" key="1">
    <citation type="submission" date="2010-08" db="EMBL/GenBank/DDBJ databases">
        <title>Complete sequence of Gallionella capsiferriformans ES-2.</title>
        <authorList>
            <consortium name="US DOE Joint Genome Institute"/>
            <person name="Lucas S."/>
            <person name="Copeland A."/>
            <person name="Lapidus A."/>
            <person name="Cheng J.-F."/>
            <person name="Bruce D."/>
            <person name="Goodwin L."/>
            <person name="Pitluck S."/>
            <person name="Chertkov O."/>
            <person name="Davenport K.W."/>
            <person name="Detter J.C."/>
            <person name="Han C."/>
            <person name="Tapia R."/>
            <person name="Land M."/>
            <person name="Hauser L."/>
            <person name="Chang Y.-J."/>
            <person name="Jeffries C."/>
            <person name="Kyrpides N."/>
            <person name="Ivanova N."/>
            <person name="Mikhailova N."/>
            <person name="Shelobolina E.S."/>
            <person name="Picardal F."/>
            <person name="Roden E."/>
            <person name="Emerson D."/>
            <person name="Woyke T."/>
        </authorList>
    </citation>
    <scope>NUCLEOTIDE SEQUENCE [LARGE SCALE GENOMIC DNA]</scope>
    <source>
        <strain evidence="17 18">ES-2</strain>
    </source>
</reference>
<evidence type="ECO:0000256" key="11">
    <source>
        <dbReference type="ARBA" id="ARBA00029724"/>
    </source>
</evidence>
<dbReference type="UniPathway" id="UPA00140">
    <property type="reaction ID" value="UER00205"/>
</dbReference>
<accession>D9SF99</accession>
<evidence type="ECO:0000256" key="14">
    <source>
        <dbReference type="HAMAP-Rule" id="MF_00065"/>
    </source>
</evidence>
<evidence type="ECO:0000256" key="12">
    <source>
        <dbReference type="ARBA" id="ARBA00031393"/>
    </source>
</evidence>
<dbReference type="FunFam" id="3.40.50.300:FF:000212">
    <property type="entry name" value="Adenylyl-sulfate kinase"/>
    <property type="match status" value="1"/>
</dbReference>
<dbReference type="InterPro" id="IPR002891">
    <property type="entry name" value="APS"/>
</dbReference>
<dbReference type="KEGG" id="gca:Galf_1168"/>
<evidence type="ECO:0000256" key="7">
    <source>
        <dbReference type="ARBA" id="ARBA00022679"/>
    </source>
</evidence>
<keyword evidence="8 14" id="KW-0547">Nucleotide-binding</keyword>
<dbReference type="AlphaFoldDB" id="D9SF99"/>
<dbReference type="InterPro" id="IPR059117">
    <property type="entry name" value="APS_kinase_dom"/>
</dbReference>
<dbReference type="OrthoDB" id="9804504at2"/>
<evidence type="ECO:0000256" key="5">
    <source>
        <dbReference type="ARBA" id="ARBA00012121"/>
    </source>
</evidence>
<dbReference type="PANTHER" id="PTHR11055:SF63">
    <property type="entry name" value="ADENYLYL-SULFATE KINASE 1, CHLOROPLASTIC"/>
    <property type="match status" value="1"/>
</dbReference>
<keyword evidence="18" id="KW-1185">Reference proteome</keyword>
<dbReference type="RefSeq" id="WP_013293135.1">
    <property type="nucleotide sequence ID" value="NC_014394.1"/>
</dbReference>
<dbReference type="CDD" id="cd02027">
    <property type="entry name" value="APSK"/>
    <property type="match status" value="1"/>
</dbReference>
<dbReference type="Proteomes" id="UP000001235">
    <property type="component" value="Chromosome"/>
</dbReference>
<keyword evidence="14" id="KW-0597">Phosphoprotein</keyword>
<feature type="domain" description="APS kinase" evidence="16">
    <location>
        <begin position="29"/>
        <end position="178"/>
    </location>
</feature>
<evidence type="ECO:0000256" key="15">
    <source>
        <dbReference type="RuleBase" id="RU004347"/>
    </source>
</evidence>
<dbReference type="GO" id="GO:0070814">
    <property type="term" value="P:hydrogen sulfide biosynthetic process"/>
    <property type="evidence" value="ECO:0007669"/>
    <property type="project" value="UniProtKB-UniRule"/>
</dbReference>
<organism evidence="17 18">
    <name type="scientific">Gallionella capsiferriformans (strain ES-2)</name>
    <name type="common">Gallionella ferruginea capsiferriformans (strain ES-2)</name>
    <dbReference type="NCBI Taxonomy" id="395494"/>
    <lineage>
        <taxon>Bacteria</taxon>
        <taxon>Pseudomonadati</taxon>
        <taxon>Pseudomonadota</taxon>
        <taxon>Betaproteobacteria</taxon>
        <taxon>Nitrosomonadales</taxon>
        <taxon>Gallionellaceae</taxon>
        <taxon>Gallionella</taxon>
    </lineage>
</organism>
<comment type="similarity">
    <text evidence="4 14 15">Belongs to the APS kinase family.</text>
</comment>
<proteinExistence type="inferred from homology"/>
<dbReference type="Gene3D" id="3.40.50.300">
    <property type="entry name" value="P-loop containing nucleotide triphosphate hydrolases"/>
    <property type="match status" value="1"/>
</dbReference>
<dbReference type="PANTHER" id="PTHR11055">
    <property type="entry name" value="BIFUNCTIONAL 3'-PHOSPHOADENOSINE 5'-PHOSPHOSULFATE SYNTHASE"/>
    <property type="match status" value="1"/>
</dbReference>
<dbReference type="STRING" id="395494.Galf_1168"/>
<dbReference type="NCBIfam" id="NF003013">
    <property type="entry name" value="PRK03846.1"/>
    <property type="match status" value="1"/>
</dbReference>
<keyword evidence="9 14" id="KW-0418">Kinase</keyword>
<dbReference type="HOGENOM" id="CLU_046932_1_0_4"/>
<evidence type="ECO:0000313" key="18">
    <source>
        <dbReference type="Proteomes" id="UP000001235"/>
    </source>
</evidence>
<name>D9SF99_GALCS</name>
<evidence type="ECO:0000256" key="3">
    <source>
        <dbReference type="ARBA" id="ARBA00004806"/>
    </source>
</evidence>
<protein>
    <recommendedName>
        <fullName evidence="6 14">Adenylyl-sulfate kinase</fullName>
        <ecNumber evidence="5 14">2.7.1.25</ecNumber>
    </recommendedName>
    <alternativeName>
        <fullName evidence="12 14">APS kinase</fullName>
    </alternativeName>
    <alternativeName>
        <fullName evidence="13 14">ATP adenosine-5'-phosphosulfate 3'-phosphotransferase</fullName>
    </alternativeName>
    <alternativeName>
        <fullName evidence="11 14">Adenosine-5'-phosphosulfate kinase</fullName>
    </alternativeName>
</protein>
<feature type="binding site" evidence="14">
    <location>
        <begin position="37"/>
        <end position="44"/>
    </location>
    <ligand>
        <name>ATP</name>
        <dbReference type="ChEBI" id="CHEBI:30616"/>
    </ligand>
</feature>
<evidence type="ECO:0000256" key="4">
    <source>
        <dbReference type="ARBA" id="ARBA00007008"/>
    </source>
</evidence>
<evidence type="ECO:0000256" key="9">
    <source>
        <dbReference type="ARBA" id="ARBA00022777"/>
    </source>
</evidence>
<dbReference type="EC" id="2.7.1.25" evidence="5 14"/>
<evidence type="ECO:0000313" key="17">
    <source>
        <dbReference type="EMBL" id="ADL55196.1"/>
    </source>
</evidence>
<dbReference type="eggNOG" id="COG0529">
    <property type="taxonomic scope" value="Bacteria"/>
</dbReference>
<sequence>MTTTPVSSNVVWHQATVTRQRRELQNAHRGAIIWFTGLSGSGKSTLAHAVEEALHQKGCRTFVLDGDNVRHGLCGDLGFSDAGRVENIRRVGEVAKLFMEAGIIVLTAFISPYRADRERVRSMVKEGDFIEIYCDTPIEVCESRDVKGLYKKARAGQIKEFTGISSPYEAPEMPELALNTGTTDLQVCVNQVIDDLMRVGITG</sequence>
<evidence type="ECO:0000259" key="16">
    <source>
        <dbReference type="Pfam" id="PF01583"/>
    </source>
</evidence>
<dbReference type="EMBL" id="CP002159">
    <property type="protein sequence ID" value="ADL55196.1"/>
    <property type="molecule type" value="Genomic_DNA"/>
</dbReference>
<comment type="pathway">
    <text evidence="3 14 15">Sulfur metabolism; hydrogen sulfide biosynthesis; sulfite from sulfate: step 2/3.</text>
</comment>
<dbReference type="InterPro" id="IPR027417">
    <property type="entry name" value="P-loop_NTPase"/>
</dbReference>
<keyword evidence="7 14" id="KW-0808">Transferase</keyword>
<evidence type="ECO:0000256" key="10">
    <source>
        <dbReference type="ARBA" id="ARBA00022840"/>
    </source>
</evidence>
<dbReference type="GO" id="GO:0004020">
    <property type="term" value="F:adenylylsulfate kinase activity"/>
    <property type="evidence" value="ECO:0007669"/>
    <property type="project" value="UniProtKB-UniRule"/>
</dbReference>
<comment type="catalytic activity">
    <reaction evidence="1 14 15">
        <text>adenosine 5'-phosphosulfate + ATP = 3'-phosphoadenylyl sulfate + ADP + H(+)</text>
        <dbReference type="Rhea" id="RHEA:24152"/>
        <dbReference type="ChEBI" id="CHEBI:15378"/>
        <dbReference type="ChEBI" id="CHEBI:30616"/>
        <dbReference type="ChEBI" id="CHEBI:58243"/>
        <dbReference type="ChEBI" id="CHEBI:58339"/>
        <dbReference type="ChEBI" id="CHEBI:456216"/>
        <dbReference type="EC" id="2.7.1.25"/>
    </reaction>
</comment>
<keyword evidence="10 14" id="KW-0067">ATP-binding</keyword>
<evidence type="ECO:0000256" key="2">
    <source>
        <dbReference type="ARBA" id="ARBA00002632"/>
    </source>
</evidence>
<dbReference type="GO" id="GO:0005524">
    <property type="term" value="F:ATP binding"/>
    <property type="evidence" value="ECO:0007669"/>
    <property type="project" value="UniProtKB-UniRule"/>
</dbReference>
<dbReference type="Pfam" id="PF01583">
    <property type="entry name" value="APS_kinase"/>
    <property type="match status" value="1"/>
</dbReference>
<dbReference type="SUPFAM" id="SSF52540">
    <property type="entry name" value="P-loop containing nucleoside triphosphate hydrolases"/>
    <property type="match status" value="1"/>
</dbReference>
<evidence type="ECO:0000256" key="6">
    <source>
        <dbReference type="ARBA" id="ARBA00018163"/>
    </source>
</evidence>
<dbReference type="GO" id="GO:0000103">
    <property type="term" value="P:sulfate assimilation"/>
    <property type="evidence" value="ECO:0007669"/>
    <property type="project" value="UniProtKB-UniRule"/>
</dbReference>